<feature type="chain" id="PRO_5047159785" evidence="1">
    <location>
        <begin position="25"/>
        <end position="198"/>
    </location>
</feature>
<dbReference type="EMBL" id="CP033926">
    <property type="protein sequence ID" value="AZB01434.1"/>
    <property type="molecule type" value="Genomic_DNA"/>
</dbReference>
<name>A0ABN5SI08_9FLAO</name>
<protein>
    <submittedName>
        <fullName evidence="2">Uncharacterized protein</fullName>
    </submittedName>
</protein>
<evidence type="ECO:0000313" key="3">
    <source>
        <dbReference type="Proteomes" id="UP000279541"/>
    </source>
</evidence>
<proteinExistence type="predicted"/>
<keyword evidence="1" id="KW-0732">Signal</keyword>
<accession>A0ABN5SI08</accession>
<organism evidence="2 3">
    <name type="scientific">Chryseobacterium joostei</name>
    <dbReference type="NCBI Taxonomy" id="112234"/>
    <lineage>
        <taxon>Bacteria</taxon>
        <taxon>Pseudomonadati</taxon>
        <taxon>Bacteroidota</taxon>
        <taxon>Flavobacteriia</taxon>
        <taxon>Flavobacteriales</taxon>
        <taxon>Weeksellaceae</taxon>
        <taxon>Chryseobacterium group</taxon>
        <taxon>Chryseobacterium</taxon>
    </lineage>
</organism>
<dbReference type="Proteomes" id="UP000279541">
    <property type="component" value="Chromosome"/>
</dbReference>
<gene>
    <name evidence="2" type="ORF">EG359_18275</name>
</gene>
<evidence type="ECO:0000313" key="2">
    <source>
        <dbReference type="EMBL" id="AZB01434.1"/>
    </source>
</evidence>
<dbReference type="RefSeq" id="WP_076356114.1">
    <property type="nucleotide sequence ID" value="NZ_CP033926.1"/>
</dbReference>
<reference evidence="2 3" key="1">
    <citation type="submission" date="2018-11" db="EMBL/GenBank/DDBJ databases">
        <title>Proposal to divide the Flavobacteriaceae and reorganize its genera based on Amino Acid Identity values calculated from whole genome sequences.</title>
        <authorList>
            <person name="Nicholson A.C."/>
            <person name="Gulvik C.A."/>
            <person name="Whitney A.M."/>
            <person name="Humrighouse B.W."/>
            <person name="Bell M."/>
            <person name="Holmes B."/>
            <person name="Steigerwalt A.G."/>
            <person name="Villarma A."/>
            <person name="Sheth M."/>
            <person name="Batra D."/>
            <person name="Pryor J."/>
            <person name="Bernardet J.-F."/>
            <person name="Hugo C."/>
            <person name="Kampfer P."/>
            <person name="Newman J."/>
            <person name="McQuiston J.R."/>
        </authorList>
    </citation>
    <scope>NUCLEOTIDE SEQUENCE [LARGE SCALE GENOMIC DNA]</scope>
    <source>
        <strain evidence="2 3">DSM 16927</strain>
    </source>
</reference>
<evidence type="ECO:0000256" key="1">
    <source>
        <dbReference type="SAM" id="SignalP"/>
    </source>
</evidence>
<feature type="signal peptide" evidence="1">
    <location>
        <begin position="1"/>
        <end position="24"/>
    </location>
</feature>
<sequence>MMKKNIIYTLLLLFCSFSFVSAQTADDKKQISQAVTDILKGFQTKNGDLINKYVDKTYGLGILYKSGGDLGFVLNEDMDFNMSLGYIQKSWNIRNQFPIQFDTNFAYDLKKKKWVKEGLFVQFSSNAVNDYADHFLSQYSVKDQEIFKINSNPENVVGVTLAENSKEKAPINGFRFIMTKIGAKWFLTFIDVTEYDAE</sequence>
<keyword evidence="3" id="KW-1185">Reference proteome</keyword>